<dbReference type="SUPFAM" id="SSF75005">
    <property type="entry name" value="Arabinanase/levansucrase/invertase"/>
    <property type="match status" value="1"/>
</dbReference>
<dbReference type="InterPro" id="IPR006710">
    <property type="entry name" value="Glyco_hydro_43"/>
</dbReference>
<dbReference type="GO" id="GO:0004553">
    <property type="term" value="F:hydrolase activity, hydrolyzing O-glycosyl compounds"/>
    <property type="evidence" value="ECO:0007669"/>
    <property type="project" value="InterPro"/>
</dbReference>
<accession>A0A428TDK5</accession>
<dbReference type="Gene3D" id="2.115.10.20">
    <property type="entry name" value="Glycosyl hydrolase domain, family 43"/>
    <property type="match status" value="1"/>
</dbReference>
<dbReference type="Gene3D" id="2.60.120.200">
    <property type="match status" value="1"/>
</dbReference>
<dbReference type="CDD" id="cd18617">
    <property type="entry name" value="GH43_XynB-like"/>
    <property type="match status" value="1"/>
</dbReference>
<dbReference type="Proteomes" id="UP000287144">
    <property type="component" value="Unassembled WGS sequence"/>
</dbReference>
<gene>
    <name evidence="6" type="ORF">CEP52_009295</name>
</gene>
<dbReference type="AlphaFoldDB" id="A0A428TDK5"/>
<evidence type="ECO:0000256" key="2">
    <source>
        <dbReference type="ARBA" id="ARBA00022801"/>
    </source>
</evidence>
<reference evidence="6 7" key="1">
    <citation type="submission" date="2017-06" db="EMBL/GenBank/DDBJ databases">
        <title>Comparative genomic analysis of Ambrosia Fusariam Clade fungi.</title>
        <authorList>
            <person name="Stajich J.E."/>
            <person name="Carrillo J."/>
            <person name="Kijimoto T."/>
            <person name="Eskalen A."/>
            <person name="O'Donnell K."/>
            <person name="Kasson M."/>
        </authorList>
    </citation>
    <scope>NUCLEOTIDE SEQUENCE [LARGE SCALE GENOMIC DNA]</scope>
    <source>
        <strain evidence="6 7">NRRL62579</strain>
    </source>
</reference>
<dbReference type="SUPFAM" id="SSF49899">
    <property type="entry name" value="Concanavalin A-like lectins/glucanases"/>
    <property type="match status" value="1"/>
</dbReference>
<evidence type="ECO:0000256" key="4">
    <source>
        <dbReference type="PIRSR" id="PIRSR606710-2"/>
    </source>
</evidence>
<protein>
    <submittedName>
        <fullName evidence="6">Uncharacterized protein</fullName>
    </submittedName>
</protein>
<dbReference type="STRING" id="1325735.A0A428TDK5"/>
<keyword evidence="7" id="KW-1185">Reference proteome</keyword>
<dbReference type="GO" id="GO:0005975">
    <property type="term" value="P:carbohydrate metabolic process"/>
    <property type="evidence" value="ECO:0007669"/>
    <property type="project" value="InterPro"/>
</dbReference>
<comment type="caution">
    <text evidence="6">The sequence shown here is derived from an EMBL/GenBank/DDBJ whole genome shotgun (WGS) entry which is preliminary data.</text>
</comment>
<keyword evidence="2 5" id="KW-0378">Hydrolase</keyword>
<sequence>MKLVEYRNPIVPGFSPDPSVVFVDGVFLSRQLFFPCVSGHSYLRITRPKDMDTHCTAKMPLDTGHFMYASGGLFAPTIRYHKGKFYVICTNFPAFGTSTKAQNFIISCTDIWAGNWSDPVYIPFYGIDPSLYFEDDGRVYFQGCYSIGNRMKQPTCTIKQFEIDVETGKQLSEEKEIWGGHAKYDTEGPHIYKIGKWYYLLVAEGGTFEHHMLSIGRSESIWGPYDDYAANPIMTADGKDEYIQNLGHGELFQDGEGRWWVSGLGVRNENEGEPLGKDNFVAPLGRESFLAPVEWPEGGWPKITQPSMKFLARPVKVAEGLPEIVAPRNVSNLYIRTPDLSKYRIPEDDTSPWVLYPSRANLSTPSGTSTHVSIIYNSDSRKITCRAVSMDIDNVLLGETSVKAEASQVKFRIVADPKKWTFFARGDEKEWTQVGTLEAWKFVSREMTGPIFGVFAHTLSEKAESAAVSFKEFTVDDKRD</sequence>
<evidence type="ECO:0000256" key="3">
    <source>
        <dbReference type="ARBA" id="ARBA00023295"/>
    </source>
</evidence>
<dbReference type="EMBL" id="NKCK01000097">
    <property type="protein sequence ID" value="RSM00146.1"/>
    <property type="molecule type" value="Genomic_DNA"/>
</dbReference>
<name>A0A428TDK5_9HYPO</name>
<evidence type="ECO:0000313" key="7">
    <source>
        <dbReference type="Proteomes" id="UP000287144"/>
    </source>
</evidence>
<dbReference type="PANTHER" id="PTHR42812">
    <property type="entry name" value="BETA-XYLOSIDASE"/>
    <property type="match status" value="1"/>
</dbReference>
<evidence type="ECO:0000256" key="5">
    <source>
        <dbReference type="RuleBase" id="RU361187"/>
    </source>
</evidence>
<feature type="site" description="Important for catalytic activity, responsible for pKa modulation of the active site Glu and correct orientation of both the proton donor and substrate" evidence="4">
    <location>
        <position position="128"/>
    </location>
</feature>
<dbReference type="Pfam" id="PF04616">
    <property type="entry name" value="Glyco_hydro_43"/>
    <property type="match status" value="1"/>
</dbReference>
<keyword evidence="3 5" id="KW-0326">Glycosidase</keyword>
<organism evidence="6 7">
    <name type="scientific">Fusarium oligoseptatum</name>
    <dbReference type="NCBI Taxonomy" id="2604345"/>
    <lineage>
        <taxon>Eukaryota</taxon>
        <taxon>Fungi</taxon>
        <taxon>Dikarya</taxon>
        <taxon>Ascomycota</taxon>
        <taxon>Pezizomycotina</taxon>
        <taxon>Sordariomycetes</taxon>
        <taxon>Hypocreomycetidae</taxon>
        <taxon>Hypocreales</taxon>
        <taxon>Nectriaceae</taxon>
        <taxon>Fusarium</taxon>
        <taxon>Fusarium solani species complex</taxon>
    </lineage>
</organism>
<dbReference type="InterPro" id="IPR023296">
    <property type="entry name" value="Glyco_hydro_beta-prop_sf"/>
</dbReference>
<dbReference type="InterPro" id="IPR013320">
    <property type="entry name" value="ConA-like_dom_sf"/>
</dbReference>
<dbReference type="InterPro" id="IPR051795">
    <property type="entry name" value="Glycosyl_Hydrlase_43"/>
</dbReference>
<evidence type="ECO:0000256" key="1">
    <source>
        <dbReference type="ARBA" id="ARBA00009865"/>
    </source>
</evidence>
<dbReference type="PANTHER" id="PTHR42812:SF12">
    <property type="entry name" value="BETA-XYLOSIDASE-RELATED"/>
    <property type="match status" value="1"/>
</dbReference>
<evidence type="ECO:0000313" key="6">
    <source>
        <dbReference type="EMBL" id="RSM00146.1"/>
    </source>
</evidence>
<comment type="similarity">
    <text evidence="1 5">Belongs to the glycosyl hydrolase 43 family.</text>
</comment>
<proteinExistence type="inferred from homology"/>